<keyword evidence="2" id="KW-1185">Reference proteome</keyword>
<proteinExistence type="predicted"/>
<dbReference type="EMBL" id="CM037614">
    <property type="protein sequence ID" value="KAH8016006.1"/>
    <property type="molecule type" value="Genomic_DNA"/>
</dbReference>
<dbReference type="Proteomes" id="UP000827872">
    <property type="component" value="Linkage Group LG01"/>
</dbReference>
<protein>
    <submittedName>
        <fullName evidence="1">DNA polymerase alpha subunit B</fullName>
    </submittedName>
</protein>
<sequence length="175" mass="19404">MQGSVFPSTALASEKQVVVMEGTNSSGGQLVASKLYEGVPLPFHKPTGPIEEAEQQMVLVACGPYTTSDSISYDPLVDLIEVINKDRPDVCILLGPFLDTKHTQVENCQLTASFEDFFKLCMKSLIENTRNTGSRLVIVPSLRDVHHDYIYPQPPFSCYELSKDDKQVFPTFEGV</sequence>
<name>A0ACB8G8H6_9SAUR</name>
<evidence type="ECO:0000313" key="2">
    <source>
        <dbReference type="Proteomes" id="UP000827872"/>
    </source>
</evidence>
<accession>A0ACB8G8H6</accession>
<evidence type="ECO:0000313" key="1">
    <source>
        <dbReference type="EMBL" id="KAH8016006.1"/>
    </source>
</evidence>
<comment type="caution">
    <text evidence="1">The sequence shown here is derived from an EMBL/GenBank/DDBJ whole genome shotgun (WGS) entry which is preliminary data.</text>
</comment>
<gene>
    <name evidence="1" type="primary">POLA2_1</name>
    <name evidence="1" type="ORF">K3G42_011103</name>
</gene>
<reference evidence="1" key="1">
    <citation type="submission" date="2021-08" db="EMBL/GenBank/DDBJ databases">
        <title>The first chromosome-level gecko genome reveals the dynamic sex chromosomes of Neotropical dwarf geckos (Sphaerodactylidae: Sphaerodactylus).</title>
        <authorList>
            <person name="Pinto B.J."/>
            <person name="Keating S.E."/>
            <person name="Gamble T."/>
        </authorList>
    </citation>
    <scope>NUCLEOTIDE SEQUENCE</scope>
    <source>
        <strain evidence="1">TG3544</strain>
    </source>
</reference>
<organism evidence="1 2">
    <name type="scientific">Sphaerodactylus townsendi</name>
    <dbReference type="NCBI Taxonomy" id="933632"/>
    <lineage>
        <taxon>Eukaryota</taxon>
        <taxon>Metazoa</taxon>
        <taxon>Chordata</taxon>
        <taxon>Craniata</taxon>
        <taxon>Vertebrata</taxon>
        <taxon>Euteleostomi</taxon>
        <taxon>Lepidosauria</taxon>
        <taxon>Squamata</taxon>
        <taxon>Bifurcata</taxon>
        <taxon>Gekkota</taxon>
        <taxon>Sphaerodactylidae</taxon>
        <taxon>Sphaerodactylus</taxon>
    </lineage>
</organism>